<comment type="caution">
    <text evidence="2">The sequence shown here is derived from an EMBL/GenBank/DDBJ whole genome shotgun (WGS) entry which is preliminary data.</text>
</comment>
<accession>A0AA39LYY2</accession>
<organism evidence="2 3">
    <name type="scientific">Armillaria borealis</name>
    <dbReference type="NCBI Taxonomy" id="47425"/>
    <lineage>
        <taxon>Eukaryota</taxon>
        <taxon>Fungi</taxon>
        <taxon>Dikarya</taxon>
        <taxon>Basidiomycota</taxon>
        <taxon>Agaricomycotina</taxon>
        <taxon>Agaricomycetes</taxon>
        <taxon>Agaricomycetidae</taxon>
        <taxon>Agaricales</taxon>
        <taxon>Marasmiineae</taxon>
        <taxon>Physalacriaceae</taxon>
        <taxon>Armillaria</taxon>
    </lineage>
</organism>
<evidence type="ECO:0000313" key="3">
    <source>
        <dbReference type="Proteomes" id="UP001175226"/>
    </source>
</evidence>
<feature type="chain" id="PRO_5041354693" description="Secreted protein" evidence="1">
    <location>
        <begin position="31"/>
        <end position="114"/>
    </location>
</feature>
<keyword evidence="3" id="KW-1185">Reference proteome</keyword>
<reference evidence="2" key="1">
    <citation type="submission" date="2023-06" db="EMBL/GenBank/DDBJ databases">
        <authorList>
            <consortium name="Lawrence Berkeley National Laboratory"/>
            <person name="Ahrendt S."/>
            <person name="Sahu N."/>
            <person name="Indic B."/>
            <person name="Wong-Bajracharya J."/>
            <person name="Merenyi Z."/>
            <person name="Ke H.-M."/>
            <person name="Monk M."/>
            <person name="Kocsube S."/>
            <person name="Drula E."/>
            <person name="Lipzen A."/>
            <person name="Balint B."/>
            <person name="Henrissat B."/>
            <person name="Andreopoulos B."/>
            <person name="Martin F.M."/>
            <person name="Harder C.B."/>
            <person name="Rigling D."/>
            <person name="Ford K.L."/>
            <person name="Foster G.D."/>
            <person name="Pangilinan J."/>
            <person name="Papanicolaou A."/>
            <person name="Barry K."/>
            <person name="LaButti K."/>
            <person name="Viragh M."/>
            <person name="Koriabine M."/>
            <person name="Yan M."/>
            <person name="Riley R."/>
            <person name="Champramary S."/>
            <person name="Plett K.L."/>
            <person name="Tsai I.J."/>
            <person name="Slot J."/>
            <person name="Sipos G."/>
            <person name="Plett J."/>
            <person name="Nagy L.G."/>
            <person name="Grigoriev I.V."/>
        </authorList>
    </citation>
    <scope>NUCLEOTIDE SEQUENCE</scope>
    <source>
        <strain evidence="2">FPL87.14</strain>
    </source>
</reference>
<gene>
    <name evidence="2" type="ORF">EV421DRAFT_1440210</name>
</gene>
<evidence type="ECO:0008006" key="4">
    <source>
        <dbReference type="Google" id="ProtNLM"/>
    </source>
</evidence>
<feature type="signal peptide" evidence="1">
    <location>
        <begin position="1"/>
        <end position="30"/>
    </location>
</feature>
<protein>
    <recommendedName>
        <fullName evidence="4">Secreted protein</fullName>
    </recommendedName>
</protein>
<proteinExistence type="predicted"/>
<dbReference type="AlphaFoldDB" id="A0AA39LYY2"/>
<dbReference type="EMBL" id="JAUEPT010000822">
    <property type="protein sequence ID" value="KAK0414410.1"/>
    <property type="molecule type" value="Genomic_DNA"/>
</dbReference>
<sequence>MTDTAVPQPPATLGTVYMVLVVFLVPPASSQPSSPTDRPCIRIPTFSRASGILWIVSPPLLPLRASRGAVETVLLTRVVVPRSNILSITPFLASDTVPLRGATFGAIYTVPVVV</sequence>
<evidence type="ECO:0000256" key="1">
    <source>
        <dbReference type="SAM" id="SignalP"/>
    </source>
</evidence>
<dbReference type="Proteomes" id="UP001175226">
    <property type="component" value="Unassembled WGS sequence"/>
</dbReference>
<name>A0AA39LYY2_9AGAR</name>
<keyword evidence="1" id="KW-0732">Signal</keyword>
<evidence type="ECO:0000313" key="2">
    <source>
        <dbReference type="EMBL" id="KAK0414410.1"/>
    </source>
</evidence>